<accession>A0A090DL71</accession>
<dbReference type="PANTHER" id="PTHR30034:SF6">
    <property type="entry name" value="YOP PROTEINS TRANSLOCATION PROTEIN Q"/>
    <property type="match status" value="1"/>
</dbReference>
<dbReference type="InterPro" id="IPR001172">
    <property type="entry name" value="FliN_T3SS_HrcQb"/>
</dbReference>
<dbReference type="GO" id="GO:0030254">
    <property type="term" value="P:protein secretion by the type III secretion system"/>
    <property type="evidence" value="ECO:0007669"/>
    <property type="project" value="InterPro"/>
</dbReference>
<reference evidence="5" key="1">
    <citation type="submission" date="2014-08" db="EMBL/GenBank/DDBJ databases">
        <authorList>
            <person name="Moulin L."/>
        </authorList>
    </citation>
    <scope>NUCLEOTIDE SEQUENCE [LARGE SCALE GENOMIC DNA]</scope>
</reference>
<dbReference type="NCBIfam" id="TIGR02551">
    <property type="entry name" value="SpaO_YscQ"/>
    <property type="match status" value="1"/>
</dbReference>
<evidence type="ECO:0000313" key="4">
    <source>
        <dbReference type="EMBL" id="CDX14331.1"/>
    </source>
</evidence>
<dbReference type="Gene3D" id="2.30.330.10">
    <property type="entry name" value="SpoA-like"/>
    <property type="match status" value="1"/>
</dbReference>
<dbReference type="AlphaFoldDB" id="A0A090DL71"/>
<dbReference type="InterPro" id="IPR001543">
    <property type="entry name" value="FliN-like_C"/>
</dbReference>
<gene>
    <name evidence="4" type="ORF">MPL3356_150312</name>
</gene>
<dbReference type="SUPFAM" id="SSF101801">
    <property type="entry name" value="Surface presentation of antigens (SPOA)"/>
    <property type="match status" value="1"/>
</dbReference>
<sequence length="389" mass="42810">MRSCFGTRVSRSPRWPASQSDDHWDSCRVAMVPSCRAENTLSTHDSLKPKLSLSHDVVSWLNECAHPRTPFQCRLGDEPLSVRMGRLVWQPESLPIPMLECIWRLGDETIVLSISRALIERLISTVQSGIGLPSEPTGSLVLELALEPLIARLEAQTGQDVQLAQLRETTMPPPYLEYDVACGPINGKARLCLFSPLDGPVPFAFHALGDLIRQLPRQPCELPAELPILVAGKIGSLCVPAALIRKTSAGDALIPDVLPFHRDQVILSAGRLWAVADVADDSLILRGPFRPQPCPLEYAHIMTEPELQQGPSDAELDDIEITLVFECGRWLMPLGELRNAGEGHVFELNRPVDGPIDIVANGRRIGRGDIVRIGDELGIRLRGRLACNE</sequence>
<feature type="domain" description="Flagellar motor switch protein FliN-like C-terminal" evidence="3">
    <location>
        <begin position="315"/>
        <end position="382"/>
    </location>
</feature>
<proteinExistence type="inferred from homology"/>
<evidence type="ECO:0000259" key="3">
    <source>
        <dbReference type="Pfam" id="PF01052"/>
    </source>
</evidence>
<evidence type="ECO:0000256" key="1">
    <source>
        <dbReference type="ARBA" id="ARBA00009226"/>
    </source>
</evidence>
<dbReference type="InterPro" id="IPR013385">
    <property type="entry name" value="T3SS_SpaO/YscQ/SpaO"/>
</dbReference>
<dbReference type="STRING" id="69974.MPLDJ20_20102"/>
<evidence type="ECO:0000313" key="5">
    <source>
        <dbReference type="Proteomes" id="UP000045285"/>
    </source>
</evidence>
<dbReference type="InterPro" id="IPR036429">
    <property type="entry name" value="SpoA-like_sf"/>
</dbReference>
<dbReference type="Proteomes" id="UP000045285">
    <property type="component" value="Unassembled WGS sequence"/>
</dbReference>
<dbReference type="GO" id="GO:0003774">
    <property type="term" value="F:cytoskeletal motor activity"/>
    <property type="evidence" value="ECO:0007669"/>
    <property type="project" value="InterPro"/>
</dbReference>
<dbReference type="Pfam" id="PF01052">
    <property type="entry name" value="FliMN_C"/>
    <property type="match status" value="1"/>
</dbReference>
<dbReference type="PRINTS" id="PR00956">
    <property type="entry name" value="FLGMOTORFLIN"/>
</dbReference>
<dbReference type="GO" id="GO:0071978">
    <property type="term" value="P:bacterial-type flagellum-dependent swarming motility"/>
    <property type="evidence" value="ECO:0007669"/>
    <property type="project" value="TreeGrafter"/>
</dbReference>
<keyword evidence="5" id="KW-1185">Reference proteome</keyword>
<name>A0A090DL71_MESPL</name>
<comment type="similarity">
    <text evidence="1">Belongs to the FliN/MopA/SpaO family.</text>
</comment>
<organism evidence="4 5">
    <name type="scientific">Mesorhizobium plurifarium</name>
    <dbReference type="NCBI Taxonomy" id="69974"/>
    <lineage>
        <taxon>Bacteria</taxon>
        <taxon>Pseudomonadati</taxon>
        <taxon>Pseudomonadota</taxon>
        <taxon>Alphaproteobacteria</taxon>
        <taxon>Hyphomicrobiales</taxon>
        <taxon>Phyllobacteriaceae</taxon>
        <taxon>Mesorhizobium</taxon>
    </lineage>
</organism>
<protein>
    <submittedName>
        <fullName evidence="4">Putative translocation protein Y4yK</fullName>
    </submittedName>
</protein>
<dbReference type="GO" id="GO:0009425">
    <property type="term" value="C:bacterial-type flagellum basal body"/>
    <property type="evidence" value="ECO:0007669"/>
    <property type="project" value="InterPro"/>
</dbReference>
<dbReference type="EMBL" id="CCMZ01000007">
    <property type="protein sequence ID" value="CDX14331.1"/>
    <property type="molecule type" value="Genomic_DNA"/>
</dbReference>
<feature type="region of interest" description="Disordered" evidence="2">
    <location>
        <begin position="1"/>
        <end position="21"/>
    </location>
</feature>
<dbReference type="PANTHER" id="PTHR30034">
    <property type="entry name" value="FLAGELLAR MOTOR SWITCH PROTEIN FLIM"/>
    <property type="match status" value="1"/>
</dbReference>
<dbReference type="GO" id="GO:0050918">
    <property type="term" value="P:positive chemotaxis"/>
    <property type="evidence" value="ECO:0007669"/>
    <property type="project" value="TreeGrafter"/>
</dbReference>
<evidence type="ECO:0000256" key="2">
    <source>
        <dbReference type="SAM" id="MobiDB-lite"/>
    </source>
</evidence>